<dbReference type="Proteomes" id="UP000198809">
    <property type="component" value="Unassembled WGS sequence"/>
</dbReference>
<dbReference type="OrthoDB" id="185578at2"/>
<reference evidence="2 5" key="2">
    <citation type="submission" date="2021-06" db="EMBL/GenBank/DDBJ databases">
        <title>Whole genome sequence of Paenibacillus sophorae DSM23020 for comparative genomics.</title>
        <authorList>
            <person name="Kim M.-J."/>
            <person name="Lee G."/>
            <person name="Shin J.-H."/>
        </authorList>
    </citation>
    <scope>NUCLEOTIDE SEQUENCE [LARGE SCALE GENOMIC DNA]</scope>
    <source>
        <strain evidence="2 5">DSM 23020</strain>
    </source>
</reference>
<feature type="domain" description="VTC" evidence="1">
    <location>
        <begin position="7"/>
        <end position="232"/>
    </location>
</feature>
<dbReference type="EMBL" id="FODH01000005">
    <property type="protein sequence ID" value="SEO19061.1"/>
    <property type="molecule type" value="Genomic_DNA"/>
</dbReference>
<accession>A0A1H8MNN6</accession>
<dbReference type="Proteomes" id="UP000683429">
    <property type="component" value="Chromosome"/>
</dbReference>
<dbReference type="AlphaFoldDB" id="A0A1H8MNN6"/>
<evidence type="ECO:0000313" key="3">
    <source>
        <dbReference type="EMBL" id="SEO19061.1"/>
    </source>
</evidence>
<keyword evidence="5" id="KW-1185">Reference proteome</keyword>
<reference evidence="3 4" key="1">
    <citation type="submission" date="2016-10" db="EMBL/GenBank/DDBJ databases">
        <authorList>
            <person name="de Groot N.N."/>
        </authorList>
    </citation>
    <scope>NUCLEOTIDE SEQUENCE [LARGE SCALE GENOMIC DNA]</scope>
    <source>
        <strain evidence="3 4">CGMCC 1.10238</strain>
    </source>
</reference>
<dbReference type="GO" id="GO:0006799">
    <property type="term" value="P:polyphosphate biosynthetic process"/>
    <property type="evidence" value="ECO:0007669"/>
    <property type="project" value="UniProtKB-ARBA"/>
</dbReference>
<dbReference type="Pfam" id="PF09359">
    <property type="entry name" value="VTC"/>
    <property type="match status" value="1"/>
</dbReference>
<organism evidence="3 4">
    <name type="scientific">Paenibacillus sophorae</name>
    <dbReference type="NCBI Taxonomy" id="1333845"/>
    <lineage>
        <taxon>Bacteria</taxon>
        <taxon>Bacillati</taxon>
        <taxon>Bacillota</taxon>
        <taxon>Bacilli</taxon>
        <taxon>Bacillales</taxon>
        <taxon>Paenibacillaceae</taxon>
        <taxon>Paenibacillus</taxon>
    </lineage>
</organism>
<dbReference type="InterPro" id="IPR042267">
    <property type="entry name" value="VTC_sf"/>
</dbReference>
<dbReference type="EMBL" id="CP076607">
    <property type="protein sequence ID" value="QWU17889.1"/>
    <property type="molecule type" value="Genomic_DNA"/>
</dbReference>
<name>A0A1H8MNN6_9BACL</name>
<proteinExistence type="predicted"/>
<evidence type="ECO:0000313" key="5">
    <source>
        <dbReference type="Proteomes" id="UP000683429"/>
    </source>
</evidence>
<evidence type="ECO:0000313" key="2">
    <source>
        <dbReference type="EMBL" id="QWU17889.1"/>
    </source>
</evidence>
<dbReference type="CDD" id="cd07750">
    <property type="entry name" value="PolyPPase_VTC_like"/>
    <property type="match status" value="1"/>
</dbReference>
<dbReference type="InterPro" id="IPR033469">
    <property type="entry name" value="CYTH-like_dom_sf"/>
</dbReference>
<dbReference type="SUPFAM" id="SSF55154">
    <property type="entry name" value="CYTH-like phosphatases"/>
    <property type="match status" value="1"/>
</dbReference>
<dbReference type="Gene3D" id="3.20.100.30">
    <property type="entry name" value="VTC, catalytic tunnel domain"/>
    <property type="match status" value="1"/>
</dbReference>
<evidence type="ECO:0000313" key="4">
    <source>
        <dbReference type="Proteomes" id="UP000198809"/>
    </source>
</evidence>
<sequence length="266" mass="31925">MAIEVFNRYEGKFLIDQALYEQIEHKLRQYMELTEFNRMNGFYHITNLYYDTGDNQLIRHSLSRPQYKQKFRIRAYGVPKGEEKVFLEIKKKVCGLVNKRRTQITLDEAYDFIASGIRPELKSYMNKQVINEIAYSLQLYDLEPKLYIAYERQAFFGKEDRGLRITFDTNIRTRRSELKLEDGDHGEALLERNQWLMEVKTERNVPLWLSKLLSEYKVFRTRFSKYGSEYERMLADNRREKGERIECLTPYQAAYSAQPQLAHQYL</sequence>
<gene>
    <name evidence="2" type="ORF">KP014_12595</name>
    <name evidence="3" type="ORF">SAMN04487895_105329</name>
</gene>
<protein>
    <submittedName>
        <fullName evidence="2">Polyphosphate polymerase domain-containing protein</fullName>
    </submittedName>
    <submittedName>
        <fullName evidence="3">VTC domain-containing protein</fullName>
    </submittedName>
</protein>
<dbReference type="STRING" id="1333845.SAMN04487895_105329"/>
<evidence type="ECO:0000259" key="1">
    <source>
        <dbReference type="Pfam" id="PF09359"/>
    </source>
</evidence>
<dbReference type="InterPro" id="IPR018966">
    <property type="entry name" value="VTC_domain"/>
</dbReference>
<dbReference type="RefSeq" id="WP_036596392.1">
    <property type="nucleotide sequence ID" value="NZ_CP076607.1"/>
</dbReference>